<organism evidence="2 3">
    <name type="scientific">Mesorhizobium kowhaii</name>
    <dbReference type="NCBI Taxonomy" id="1300272"/>
    <lineage>
        <taxon>Bacteria</taxon>
        <taxon>Pseudomonadati</taxon>
        <taxon>Pseudomonadota</taxon>
        <taxon>Alphaproteobacteria</taxon>
        <taxon>Hyphomicrobiales</taxon>
        <taxon>Phyllobacteriaceae</taxon>
        <taxon>Mesorhizobium</taxon>
    </lineage>
</organism>
<dbReference type="AlphaFoldDB" id="A0A2W7C4L1"/>
<dbReference type="RefSeq" id="WP_111545387.1">
    <property type="nucleotide sequence ID" value="NZ_JBHLYT010000005.1"/>
</dbReference>
<comment type="caution">
    <text evidence="2">The sequence shown here is derived from an EMBL/GenBank/DDBJ whole genome shotgun (WGS) entry which is preliminary data.</text>
</comment>
<sequence>MNLLTKYALTAALAVTGTVATAAASSAMPMAPLDRAAAPVLVEHVAWGCGPGWHPNPWGRCVPNRVVVYPRYTYRHGPAFYAWHRHHVWHRWHHW</sequence>
<name>A0A2W7C4L1_9HYPH</name>
<dbReference type="InterPro" id="IPR058110">
    <property type="entry name" value="GCG_CRPN_dom"/>
</dbReference>
<protein>
    <submittedName>
        <fullName evidence="2">Uncharacterized protein</fullName>
    </submittedName>
</protein>
<feature type="chain" id="PRO_5016136720" evidence="1">
    <location>
        <begin position="23"/>
        <end position="95"/>
    </location>
</feature>
<reference evidence="3" key="1">
    <citation type="submission" date="2017-03" db="EMBL/GenBank/DDBJ databases">
        <authorList>
            <person name="Safronova V.I."/>
            <person name="Sazanova A.L."/>
            <person name="Chirak E.R."/>
        </authorList>
    </citation>
    <scope>NUCLEOTIDE SEQUENCE [LARGE SCALE GENOMIC DNA]</scope>
    <source>
        <strain evidence="3">Ach-343</strain>
    </source>
</reference>
<dbReference type="NCBIfam" id="NF047412">
    <property type="entry name" value="sig_GCG_CRPN_rpt"/>
    <property type="match status" value="1"/>
</dbReference>
<evidence type="ECO:0000313" key="2">
    <source>
        <dbReference type="EMBL" id="PZV38052.1"/>
    </source>
</evidence>
<evidence type="ECO:0000256" key="1">
    <source>
        <dbReference type="SAM" id="SignalP"/>
    </source>
</evidence>
<feature type="signal peptide" evidence="1">
    <location>
        <begin position="1"/>
        <end position="22"/>
    </location>
</feature>
<dbReference type="Proteomes" id="UP000248616">
    <property type="component" value="Unassembled WGS sequence"/>
</dbReference>
<dbReference type="OrthoDB" id="8457022at2"/>
<keyword evidence="1" id="KW-0732">Signal</keyword>
<accession>A0A2W7C4L1</accession>
<dbReference type="EMBL" id="MZXV01000032">
    <property type="protein sequence ID" value="PZV38052.1"/>
    <property type="molecule type" value="Genomic_DNA"/>
</dbReference>
<gene>
    <name evidence="2" type="ORF">B5V02_13790</name>
</gene>
<evidence type="ECO:0000313" key="3">
    <source>
        <dbReference type="Proteomes" id="UP000248616"/>
    </source>
</evidence>
<keyword evidence="3" id="KW-1185">Reference proteome</keyword>
<proteinExistence type="predicted"/>